<accession>A0A7T1WVU6</accession>
<organism evidence="2 3">
    <name type="scientific">Streptomyces bathyalis</name>
    <dbReference type="NCBI Taxonomy" id="2710756"/>
    <lineage>
        <taxon>Bacteria</taxon>
        <taxon>Bacillati</taxon>
        <taxon>Actinomycetota</taxon>
        <taxon>Actinomycetes</taxon>
        <taxon>Kitasatosporales</taxon>
        <taxon>Streptomycetaceae</taxon>
        <taxon>Streptomyces</taxon>
    </lineage>
</organism>
<dbReference type="KEGG" id="sbat:G4Z16_29620"/>
<evidence type="ECO:0000256" key="1">
    <source>
        <dbReference type="SAM" id="MobiDB-lite"/>
    </source>
</evidence>
<evidence type="ECO:0000313" key="2">
    <source>
        <dbReference type="EMBL" id="QPP11111.1"/>
    </source>
</evidence>
<sequence length="211" mass="22450">MEGALSQVLTCIPQLPRRFGARRAELEATADDFGKVLHLEGPRAAVRTAAHGPPRPSLPPARVRPCLRSVSVPASGPCPSLPPVRVRGAALGALPRLAGAAATRRRRAGRRRRVPRRARGGRAGVIVVGQTTPEQERIGLRTVRTIVPGLLPIDSGWSRQRAPLMPRLRTAARRAGLRSTAAVDGPAGRGYPDGAPPVSVMWGQEEAQRGL</sequence>
<proteinExistence type="predicted"/>
<reference evidence="3" key="1">
    <citation type="submission" date="2020-02" db="EMBL/GenBank/DDBJ databases">
        <title>Streptomyces sp. ASO4wet.</title>
        <authorList>
            <person name="Risdian C."/>
            <person name="Landwehr W."/>
            <person name="Schupp P."/>
            <person name="Wink J."/>
        </authorList>
    </citation>
    <scope>NUCLEOTIDE SEQUENCE [LARGE SCALE GENOMIC DNA]</scope>
    <source>
        <strain evidence="3">ASO4wet</strain>
    </source>
</reference>
<gene>
    <name evidence="2" type="ORF">G4Z16_29620</name>
</gene>
<name>A0A7T1WVU6_9ACTN</name>
<keyword evidence="3" id="KW-1185">Reference proteome</keyword>
<feature type="region of interest" description="Disordered" evidence="1">
    <location>
        <begin position="182"/>
        <end position="211"/>
    </location>
</feature>
<protein>
    <submittedName>
        <fullName evidence="2">Uncharacterized protein</fullName>
    </submittedName>
</protein>
<evidence type="ECO:0000313" key="3">
    <source>
        <dbReference type="Proteomes" id="UP000595046"/>
    </source>
</evidence>
<dbReference type="Proteomes" id="UP000595046">
    <property type="component" value="Chromosome"/>
</dbReference>
<dbReference type="AlphaFoldDB" id="A0A7T1WVU6"/>
<dbReference type="EMBL" id="CP048882">
    <property type="protein sequence ID" value="QPP11111.1"/>
    <property type="molecule type" value="Genomic_DNA"/>
</dbReference>